<evidence type="ECO:0000313" key="4">
    <source>
        <dbReference type="EMBL" id="KAK8758794.1"/>
    </source>
</evidence>
<dbReference type="InterPro" id="IPR035914">
    <property type="entry name" value="Sperma_CUB_dom_sf"/>
</dbReference>
<dbReference type="EMBL" id="JARKHS020033697">
    <property type="protein sequence ID" value="KAK8758794.1"/>
    <property type="molecule type" value="Genomic_DNA"/>
</dbReference>
<dbReference type="SUPFAM" id="SSF49854">
    <property type="entry name" value="Spermadhesin, CUB domain"/>
    <property type="match status" value="1"/>
</dbReference>
<comment type="caution">
    <text evidence="4">The sequence shown here is derived from an EMBL/GenBank/DDBJ whole genome shotgun (WGS) entry which is preliminary data.</text>
</comment>
<accession>A0AAQ4D8K4</accession>
<gene>
    <name evidence="4" type="ORF">V5799_003574</name>
</gene>
<protein>
    <recommendedName>
        <fullName evidence="3">CUB domain-containing protein</fullName>
    </recommendedName>
</protein>
<proteinExistence type="predicted"/>
<evidence type="ECO:0000259" key="3">
    <source>
        <dbReference type="PROSITE" id="PS01180"/>
    </source>
</evidence>
<dbReference type="PROSITE" id="PS01180">
    <property type="entry name" value="CUB"/>
    <property type="match status" value="1"/>
</dbReference>
<sequence length="113" mass="12837">MYPHEAFAMGPFTWRLHVPDDLYPRISWDSMFSTDEECWSSNIVIIEGIDEGSPEVATYCGSRKPDPVVLRSSHVQVRFTSGDGYAKWRMRWEAVNSSYLQNIDTSTAGKSAL</sequence>
<evidence type="ECO:0000256" key="2">
    <source>
        <dbReference type="PROSITE-ProRule" id="PRU00059"/>
    </source>
</evidence>
<name>A0AAQ4D8K4_AMBAM</name>
<dbReference type="Proteomes" id="UP001321473">
    <property type="component" value="Unassembled WGS sequence"/>
</dbReference>
<evidence type="ECO:0000256" key="1">
    <source>
        <dbReference type="ARBA" id="ARBA00023157"/>
    </source>
</evidence>
<comment type="caution">
    <text evidence="2">Lacks conserved residue(s) required for the propagation of feature annotation.</text>
</comment>
<organism evidence="4 5">
    <name type="scientific">Amblyomma americanum</name>
    <name type="common">Lone star tick</name>
    <dbReference type="NCBI Taxonomy" id="6943"/>
    <lineage>
        <taxon>Eukaryota</taxon>
        <taxon>Metazoa</taxon>
        <taxon>Ecdysozoa</taxon>
        <taxon>Arthropoda</taxon>
        <taxon>Chelicerata</taxon>
        <taxon>Arachnida</taxon>
        <taxon>Acari</taxon>
        <taxon>Parasitiformes</taxon>
        <taxon>Ixodida</taxon>
        <taxon>Ixodoidea</taxon>
        <taxon>Ixodidae</taxon>
        <taxon>Amblyomminae</taxon>
        <taxon>Amblyomma</taxon>
    </lineage>
</organism>
<keyword evidence="1" id="KW-1015">Disulfide bond</keyword>
<feature type="domain" description="CUB" evidence="3">
    <location>
        <begin position="1"/>
        <end position="102"/>
    </location>
</feature>
<dbReference type="AlphaFoldDB" id="A0AAQ4D8K4"/>
<dbReference type="InterPro" id="IPR000859">
    <property type="entry name" value="CUB_dom"/>
</dbReference>
<dbReference type="Pfam" id="PF00431">
    <property type="entry name" value="CUB"/>
    <property type="match status" value="1"/>
</dbReference>
<reference evidence="4 5" key="1">
    <citation type="journal article" date="2023" name="Arcadia Sci">
        <title>De novo assembly of a long-read Amblyomma americanum tick genome.</title>
        <authorList>
            <person name="Chou S."/>
            <person name="Poskanzer K.E."/>
            <person name="Rollins M."/>
            <person name="Thuy-Boun P.S."/>
        </authorList>
    </citation>
    <scope>NUCLEOTIDE SEQUENCE [LARGE SCALE GENOMIC DNA]</scope>
    <source>
        <strain evidence="4">F_SG_1</strain>
        <tissue evidence="4">Salivary glands</tissue>
    </source>
</reference>
<dbReference type="CDD" id="cd00041">
    <property type="entry name" value="CUB"/>
    <property type="match status" value="1"/>
</dbReference>
<dbReference type="Gene3D" id="2.60.120.290">
    <property type="entry name" value="Spermadhesin, CUB domain"/>
    <property type="match status" value="1"/>
</dbReference>
<evidence type="ECO:0000313" key="5">
    <source>
        <dbReference type="Proteomes" id="UP001321473"/>
    </source>
</evidence>
<keyword evidence="5" id="KW-1185">Reference proteome</keyword>